<feature type="domain" description="DUF6922" evidence="1">
    <location>
        <begin position="26"/>
        <end position="76"/>
    </location>
</feature>
<gene>
    <name evidence="2" type="ORF">SDC9_71465</name>
</gene>
<dbReference type="EMBL" id="VSSQ01004385">
    <property type="protein sequence ID" value="MPM24976.1"/>
    <property type="molecule type" value="Genomic_DNA"/>
</dbReference>
<proteinExistence type="predicted"/>
<evidence type="ECO:0000313" key="2">
    <source>
        <dbReference type="EMBL" id="MPM24976.1"/>
    </source>
</evidence>
<comment type="caution">
    <text evidence="2">The sequence shown here is derived from an EMBL/GenBank/DDBJ whole genome shotgun (WGS) entry which is preliminary data.</text>
</comment>
<dbReference type="Pfam" id="PF21956">
    <property type="entry name" value="DUF6922"/>
    <property type="match status" value="1"/>
</dbReference>
<sequence>MIFVSLYLFMFCKMEENSGHISVADFSKHLFWDVNKSEIDLMRDRHYVVRRVFSCGLMNDWNLICRLYGIQEIGEIAKQIRDLDPKSHAFIALIAKIPEEDFLCYTTKQSTPQHWNF</sequence>
<evidence type="ECO:0000259" key="1">
    <source>
        <dbReference type="Pfam" id="PF21956"/>
    </source>
</evidence>
<reference evidence="2" key="1">
    <citation type="submission" date="2019-08" db="EMBL/GenBank/DDBJ databases">
        <authorList>
            <person name="Kucharzyk K."/>
            <person name="Murdoch R.W."/>
            <person name="Higgins S."/>
            <person name="Loffler F."/>
        </authorList>
    </citation>
    <scope>NUCLEOTIDE SEQUENCE</scope>
</reference>
<protein>
    <recommendedName>
        <fullName evidence="1">DUF6922 domain-containing protein</fullName>
    </recommendedName>
</protein>
<organism evidence="2">
    <name type="scientific">bioreactor metagenome</name>
    <dbReference type="NCBI Taxonomy" id="1076179"/>
    <lineage>
        <taxon>unclassified sequences</taxon>
        <taxon>metagenomes</taxon>
        <taxon>ecological metagenomes</taxon>
    </lineage>
</organism>
<accession>A0A644Y8S9</accession>
<dbReference type="AlphaFoldDB" id="A0A644Y8S9"/>
<name>A0A644Y8S9_9ZZZZ</name>
<dbReference type="InterPro" id="IPR053830">
    <property type="entry name" value="DUF6922"/>
</dbReference>